<dbReference type="EMBL" id="VCEA01000003">
    <property type="protein sequence ID" value="KAB0341227.1"/>
    <property type="molecule type" value="Genomic_DNA"/>
</dbReference>
<feature type="transmembrane region" description="Helical" evidence="1">
    <location>
        <begin position="61"/>
        <end position="78"/>
    </location>
</feature>
<keyword evidence="3" id="KW-1185">Reference proteome</keyword>
<reference evidence="2 3" key="1">
    <citation type="submission" date="2019-06" db="EMBL/GenBank/DDBJ databases">
        <title>Discovery of a novel chromosome fission-fusion reversal in muntjac.</title>
        <authorList>
            <person name="Mudd A.B."/>
            <person name="Bredeson J.V."/>
            <person name="Baum R."/>
            <person name="Hockemeyer D."/>
            <person name="Rokhsar D.S."/>
        </authorList>
    </citation>
    <scope>NUCLEOTIDE SEQUENCE [LARGE SCALE GENOMIC DNA]</scope>
    <source>
        <strain evidence="2">UTSW_UCB_Mm</strain>
        <tissue evidence="2">Fibroblast cell line</tissue>
    </source>
</reference>
<evidence type="ECO:0000313" key="2">
    <source>
        <dbReference type="EMBL" id="KAB0341227.1"/>
    </source>
</evidence>
<proteinExistence type="predicted"/>
<accession>A0A5N3UWR9</accession>
<keyword evidence="1" id="KW-0812">Transmembrane</keyword>
<keyword evidence="1" id="KW-0472">Membrane</keyword>
<dbReference type="InterPro" id="IPR029187">
    <property type="entry name" value="FDC-SP"/>
</dbReference>
<name>A0A5N3UWR9_MUNMU</name>
<organism evidence="2 3">
    <name type="scientific">Muntiacus muntjak</name>
    <name type="common">Barking deer</name>
    <name type="synonym">Indian muntjac</name>
    <dbReference type="NCBI Taxonomy" id="9888"/>
    <lineage>
        <taxon>Eukaryota</taxon>
        <taxon>Metazoa</taxon>
        <taxon>Chordata</taxon>
        <taxon>Craniata</taxon>
        <taxon>Vertebrata</taxon>
        <taxon>Euteleostomi</taxon>
        <taxon>Mammalia</taxon>
        <taxon>Eutheria</taxon>
        <taxon>Laurasiatheria</taxon>
        <taxon>Artiodactyla</taxon>
        <taxon>Ruminantia</taxon>
        <taxon>Pecora</taxon>
        <taxon>Cervidae</taxon>
        <taxon>Muntiacinae</taxon>
        <taxon>Muntiacus</taxon>
    </lineage>
</organism>
<keyword evidence="1" id="KW-1133">Transmembrane helix</keyword>
<protein>
    <submittedName>
        <fullName evidence="2">Uncharacterized protein</fullName>
    </submittedName>
</protein>
<sequence length="150" mass="17386">MIQLITDPRERLSNHRLHCIHFRVYKIAMIFQGQSLPFLITPSQRRNGLGSLRIHLNKMKVLLLLTAVLAITIGFPVSQDKEREARSVSESDELSSRLFFPPYPYPRSHYSQFFCPWWTYFYPPMPVPASVSAATPLNEKKIRKRSPSAI</sequence>
<comment type="caution">
    <text evidence="2">The sequence shown here is derived from an EMBL/GenBank/DDBJ whole genome shotgun (WGS) entry which is preliminary data.</text>
</comment>
<dbReference type="Pfam" id="PF15215">
    <property type="entry name" value="FDC-SP"/>
    <property type="match status" value="1"/>
</dbReference>
<evidence type="ECO:0000256" key="1">
    <source>
        <dbReference type="SAM" id="Phobius"/>
    </source>
</evidence>
<evidence type="ECO:0000313" key="3">
    <source>
        <dbReference type="Proteomes" id="UP000326458"/>
    </source>
</evidence>
<dbReference type="Proteomes" id="UP000326458">
    <property type="component" value="Unassembled WGS sequence"/>
</dbReference>
<gene>
    <name evidence="2" type="ORF">FD754_018153</name>
</gene>
<dbReference type="AlphaFoldDB" id="A0A5N3UWR9"/>